<evidence type="ECO:0000256" key="2">
    <source>
        <dbReference type="ARBA" id="ARBA00011238"/>
    </source>
</evidence>
<evidence type="ECO:0000256" key="6">
    <source>
        <dbReference type="ARBA" id="ARBA00022485"/>
    </source>
</evidence>
<dbReference type="InterPro" id="IPR045025">
    <property type="entry name" value="HACL1-like"/>
</dbReference>
<feature type="domain" description="Pyruvate flavodoxin/ferredoxin oxidoreductase pyrimidine binding" evidence="15">
    <location>
        <begin position="31"/>
        <end position="190"/>
    </location>
</feature>
<reference evidence="17 18" key="1">
    <citation type="submission" date="2021-04" db="EMBL/GenBank/DDBJ databases">
        <title>Complete genome sequencing of Allochromatium tepidum strain NZ.</title>
        <authorList>
            <person name="Tsukatani Y."/>
            <person name="Mori H."/>
        </authorList>
    </citation>
    <scope>NUCLEOTIDE SEQUENCE [LARGE SCALE GENOMIC DNA]</scope>
    <source>
        <strain evidence="17 18">NZ</strain>
    </source>
</reference>
<protein>
    <recommendedName>
        <fullName evidence="4 14">Indolepyruvate oxidoreductase subunit IorA</fullName>
        <shortName evidence="14">IOR</shortName>
        <ecNumber evidence="3 14">1.2.7.8</ecNumber>
    </recommendedName>
    <alternativeName>
        <fullName evidence="12 14">Indolepyruvate ferredoxin oxidoreductase subunit alpha</fullName>
    </alternativeName>
</protein>
<dbReference type="PIRSF" id="PIRSF006439">
    <property type="entry name" value="Indolepyruvate_ferr_oxidored"/>
    <property type="match status" value="1"/>
</dbReference>
<dbReference type="InterPro" id="IPR029061">
    <property type="entry name" value="THDP-binding"/>
</dbReference>
<evidence type="ECO:0000256" key="13">
    <source>
        <dbReference type="ARBA" id="ARBA00048332"/>
    </source>
</evidence>
<dbReference type="Gene3D" id="3.40.50.970">
    <property type="match status" value="2"/>
</dbReference>
<keyword evidence="6 14" id="KW-0004">4Fe-4S</keyword>
<evidence type="ECO:0000313" key="18">
    <source>
        <dbReference type="Proteomes" id="UP000680679"/>
    </source>
</evidence>
<evidence type="ECO:0000256" key="9">
    <source>
        <dbReference type="ARBA" id="ARBA00023002"/>
    </source>
</evidence>
<keyword evidence="9 14" id="KW-0560">Oxidoreductase</keyword>
<dbReference type="EC" id="1.2.7.8" evidence="3 14"/>
<comment type="function">
    <text evidence="1 14">Catalyzes the ferredoxin-dependent oxidative decarboxylation of arylpyruvates.</text>
</comment>
<proteinExistence type="predicted"/>
<keyword evidence="8 14" id="KW-0249">Electron transport</keyword>
<evidence type="ECO:0000256" key="12">
    <source>
        <dbReference type="ARBA" id="ARBA00030514"/>
    </source>
</evidence>
<keyword evidence="10 14" id="KW-0408">Iron</keyword>
<accession>A0ABM7QJL9</accession>
<dbReference type="Proteomes" id="UP000680679">
    <property type="component" value="Chromosome"/>
</dbReference>
<keyword evidence="11 14" id="KW-0411">Iron-sulfur</keyword>
<dbReference type="SUPFAM" id="SSF52922">
    <property type="entry name" value="TK C-terminal domain-like"/>
    <property type="match status" value="1"/>
</dbReference>
<evidence type="ECO:0000256" key="11">
    <source>
        <dbReference type="ARBA" id="ARBA00023014"/>
    </source>
</evidence>
<dbReference type="PANTHER" id="PTHR43710">
    <property type="entry name" value="2-HYDROXYACYL-COA LYASE"/>
    <property type="match status" value="1"/>
</dbReference>
<evidence type="ECO:0000256" key="4">
    <source>
        <dbReference type="ARBA" id="ARBA00017710"/>
    </source>
</evidence>
<feature type="domain" description="Thiamine pyrophosphate enzyme TPP-binding" evidence="16">
    <location>
        <begin position="374"/>
        <end position="522"/>
    </location>
</feature>
<dbReference type="PANTHER" id="PTHR43710:SF7">
    <property type="entry name" value="INDOLEPYRUVATE OXIDOREDUCTASE SUBUNIT IORA"/>
    <property type="match status" value="1"/>
</dbReference>
<dbReference type="EMBL" id="AP024563">
    <property type="protein sequence ID" value="BCU05918.1"/>
    <property type="molecule type" value="Genomic_DNA"/>
</dbReference>
<organism evidence="17 18">
    <name type="scientific">Allochromatium tepidum</name>
    <dbReference type="NCBI Taxonomy" id="553982"/>
    <lineage>
        <taxon>Bacteria</taxon>
        <taxon>Pseudomonadati</taxon>
        <taxon>Pseudomonadota</taxon>
        <taxon>Gammaproteobacteria</taxon>
        <taxon>Chromatiales</taxon>
        <taxon>Chromatiaceae</taxon>
        <taxon>Allochromatium</taxon>
    </lineage>
</organism>
<dbReference type="InterPro" id="IPR011766">
    <property type="entry name" value="TPP_enzyme_TPP-bd"/>
</dbReference>
<evidence type="ECO:0000259" key="15">
    <source>
        <dbReference type="Pfam" id="PF01855"/>
    </source>
</evidence>
<evidence type="ECO:0000256" key="5">
    <source>
        <dbReference type="ARBA" id="ARBA00022448"/>
    </source>
</evidence>
<evidence type="ECO:0000256" key="3">
    <source>
        <dbReference type="ARBA" id="ARBA00012812"/>
    </source>
</evidence>
<keyword evidence="7 14" id="KW-0479">Metal-binding</keyword>
<dbReference type="Pfam" id="PF02775">
    <property type="entry name" value="TPP_enzyme_C"/>
    <property type="match status" value="1"/>
</dbReference>
<evidence type="ECO:0000256" key="10">
    <source>
        <dbReference type="ARBA" id="ARBA00023004"/>
    </source>
</evidence>
<comment type="cofactor">
    <cofactor evidence="14">
        <name>[4Fe-4S] cluster</name>
        <dbReference type="ChEBI" id="CHEBI:49883"/>
    </cofactor>
    <text evidence="14">Binds 2 [4Fe-4S] clusters. In this family the first cluster has a non-standard and varying [4Fe-4S] binding motif CX(2)CX(2)CX(4-5)CP.</text>
</comment>
<evidence type="ECO:0000256" key="1">
    <source>
        <dbReference type="ARBA" id="ARBA00002995"/>
    </source>
</evidence>
<dbReference type="InterPro" id="IPR017721">
    <property type="entry name" value="IorA"/>
</dbReference>
<evidence type="ECO:0000256" key="14">
    <source>
        <dbReference type="PIRNR" id="PIRNR006439"/>
    </source>
</evidence>
<evidence type="ECO:0000256" key="8">
    <source>
        <dbReference type="ARBA" id="ARBA00022982"/>
    </source>
</evidence>
<comment type="catalytic activity">
    <reaction evidence="13 14">
        <text>indole-3-pyruvate + 2 oxidized [2Fe-2S]-[ferredoxin] + CoA = (indol-3-yl)acetyl-CoA + 2 reduced [2Fe-2S]-[ferredoxin] + CO2 + H(+)</text>
        <dbReference type="Rhea" id="RHEA:12645"/>
        <dbReference type="Rhea" id="RHEA-COMP:10000"/>
        <dbReference type="Rhea" id="RHEA-COMP:10001"/>
        <dbReference type="ChEBI" id="CHEBI:15378"/>
        <dbReference type="ChEBI" id="CHEBI:16526"/>
        <dbReference type="ChEBI" id="CHEBI:17640"/>
        <dbReference type="ChEBI" id="CHEBI:33737"/>
        <dbReference type="ChEBI" id="CHEBI:33738"/>
        <dbReference type="ChEBI" id="CHEBI:57271"/>
        <dbReference type="ChEBI" id="CHEBI:57287"/>
        <dbReference type="EC" id="1.2.7.8"/>
    </reaction>
</comment>
<name>A0ABM7QJL9_9GAMM</name>
<dbReference type="CDD" id="cd02008">
    <property type="entry name" value="TPP_IOR_alpha"/>
    <property type="match status" value="1"/>
</dbReference>
<dbReference type="InterPro" id="IPR002880">
    <property type="entry name" value="Pyrv_Fd/Flavodoxin_OxRdtase_N"/>
</dbReference>
<dbReference type="CDD" id="cd07034">
    <property type="entry name" value="TPP_PYR_PFOR_IOR-alpha_like"/>
    <property type="match status" value="1"/>
</dbReference>
<dbReference type="Pfam" id="PF01855">
    <property type="entry name" value="POR_N"/>
    <property type="match status" value="1"/>
</dbReference>
<gene>
    <name evidence="17" type="primary">iorA-1</name>
    <name evidence="17" type="ORF">Atep_05950</name>
</gene>
<dbReference type="InterPro" id="IPR009014">
    <property type="entry name" value="Transketo_C/PFOR_II"/>
</dbReference>
<sequence length="556" mass="60090">MPPSYPENESDQKNMTVERLLLSGDDAVALAALHAGVRLGTGYPGTPSTEILETFDQLGGRAQWSPNEKVALEVGIGSAFAGARTLVTMKHVGLNVAADALFTAAYTDVEGGLVVVSADDPGMASSQNEQDNRHYARAAALPMLEPSDSQQAYDFTWLAFEISERWKIPVILRLTTRICHAKTVVRPRPALQTLPEPHFKRDVPARVMIPAYAKPAHLRLRRKLAEIAAWNEAEGPFELHEGDPKLGIVATGIGAMHAREAAPDATHLSFGLTYPLPIERLRAFADRVERLVVIEEGDPVLVDSLRAVGLPAEGKPEMYRFGELNVERVRRILANDTSPEAVPPKGKPPELCPGCSHRGVFETLRDLDCIVSGDIGCYTLGVLPPFSAMDTCVCMGASIGVGLGLRHVLPEEQARRVVSVIGDSTFVHSGLTGLAEMVYNPPPTGHLVLILDNGTTAMTGQQEHPGTGRLLDHSATNLLNFEETARAMGVQNVHVIDTTSLKDDSLRDLITNLLACNETSLIVTRQPCVLAAPKIRLYEKANAEQRAATCAADLVD</sequence>
<evidence type="ECO:0000259" key="16">
    <source>
        <dbReference type="Pfam" id="PF02775"/>
    </source>
</evidence>
<dbReference type="SUPFAM" id="SSF52518">
    <property type="entry name" value="Thiamin diphosphate-binding fold (THDP-binding)"/>
    <property type="match status" value="2"/>
</dbReference>
<evidence type="ECO:0000256" key="7">
    <source>
        <dbReference type="ARBA" id="ARBA00022723"/>
    </source>
</evidence>
<keyword evidence="5 14" id="KW-0813">Transport</keyword>
<keyword evidence="18" id="KW-1185">Reference proteome</keyword>
<evidence type="ECO:0000313" key="17">
    <source>
        <dbReference type="EMBL" id="BCU05918.1"/>
    </source>
</evidence>
<comment type="subunit">
    <text evidence="2">Heterodimer of the IorA and IorB subunits.</text>
</comment>